<evidence type="ECO:0000313" key="1">
    <source>
        <dbReference type="EMBL" id="ADZ82473.1"/>
    </source>
</evidence>
<protein>
    <submittedName>
        <fullName evidence="1">Phage terminase, small subunit</fullName>
    </submittedName>
</protein>
<dbReference type="InterPro" id="IPR006448">
    <property type="entry name" value="Phage_term_ssu_P27"/>
</dbReference>
<reference evidence="1 2" key="1">
    <citation type="journal article" date="2011" name="J. Bacteriol.">
        <title>Complete genome sequence of the cellulose-degrading bacterium Cellulosilyticum lentocellum.</title>
        <authorList>
            <consortium name="US DOE Joint Genome Institute"/>
            <person name="Miller D.A."/>
            <person name="Suen G."/>
            <person name="Bruce D."/>
            <person name="Copeland A."/>
            <person name="Cheng J.F."/>
            <person name="Detter C."/>
            <person name="Goodwin L.A."/>
            <person name="Han C.S."/>
            <person name="Hauser L.J."/>
            <person name="Land M.L."/>
            <person name="Lapidus A."/>
            <person name="Lucas S."/>
            <person name="Meincke L."/>
            <person name="Pitluck S."/>
            <person name="Tapia R."/>
            <person name="Teshima H."/>
            <person name="Woyke T."/>
            <person name="Fox B.G."/>
            <person name="Angert E.R."/>
            <person name="Currie C.R."/>
        </authorList>
    </citation>
    <scope>NUCLEOTIDE SEQUENCE [LARGE SCALE GENOMIC DNA]</scope>
    <source>
        <strain evidence="2">ATCC 49066 / DSM 5427 / NCIMB 11756 / RHM5</strain>
    </source>
</reference>
<dbReference type="AlphaFoldDB" id="F2JNX5"/>
<dbReference type="Pfam" id="PF05119">
    <property type="entry name" value="Terminase_4"/>
    <property type="match status" value="1"/>
</dbReference>
<proteinExistence type="predicted"/>
<organism evidence="1 2">
    <name type="scientific">Cellulosilyticum lentocellum (strain ATCC 49066 / DSM 5427 / NCIMB 11756 / RHM5)</name>
    <name type="common">Clostridium lentocellum</name>
    <dbReference type="NCBI Taxonomy" id="642492"/>
    <lineage>
        <taxon>Bacteria</taxon>
        <taxon>Bacillati</taxon>
        <taxon>Bacillota</taxon>
        <taxon>Clostridia</taxon>
        <taxon>Lachnospirales</taxon>
        <taxon>Cellulosilyticaceae</taxon>
        <taxon>Cellulosilyticum</taxon>
    </lineage>
</organism>
<dbReference type="eggNOG" id="ENOG5033DWD">
    <property type="taxonomic scope" value="Bacteria"/>
</dbReference>
<name>F2JNX5_CELLD</name>
<sequence>MAMTEDEKKIKKIVKKTIADLEEIAIYKPQFNSTIQLYAETKYQYDILMKQFYESGCKVTEEYTNKAGFTNVRKTAIYLALETLRRDIINHENILGLTPAGLRKINEAELKGKKKKSRLIEALKSIEQNTS</sequence>
<dbReference type="STRING" id="642492.Clole_0740"/>
<dbReference type="Proteomes" id="UP000008467">
    <property type="component" value="Chromosome"/>
</dbReference>
<evidence type="ECO:0000313" key="2">
    <source>
        <dbReference type="Proteomes" id="UP000008467"/>
    </source>
</evidence>
<dbReference type="EMBL" id="CP002582">
    <property type="protein sequence ID" value="ADZ82473.1"/>
    <property type="molecule type" value="Genomic_DNA"/>
</dbReference>
<accession>F2JNX5</accession>
<dbReference type="RefSeq" id="WP_013655774.1">
    <property type="nucleotide sequence ID" value="NC_015275.1"/>
</dbReference>
<dbReference type="KEGG" id="cle:Clole_0740"/>
<keyword evidence="2" id="KW-1185">Reference proteome</keyword>
<dbReference type="HOGENOM" id="CLU_149979_0_0_9"/>
<gene>
    <name evidence="1" type="ordered locus">Clole_0740</name>
</gene>